<keyword evidence="6" id="KW-0813">Transport</keyword>
<dbReference type="PIRSF" id="PIRSF037714">
    <property type="entry name" value="TolR"/>
    <property type="match status" value="1"/>
</dbReference>
<evidence type="ECO:0000313" key="10">
    <source>
        <dbReference type="EMBL" id="EAS41317.1"/>
    </source>
</evidence>
<evidence type="ECO:0000256" key="4">
    <source>
        <dbReference type="ARBA" id="ARBA00022989"/>
    </source>
</evidence>
<evidence type="ECO:0000256" key="1">
    <source>
        <dbReference type="ARBA" id="ARBA00004651"/>
    </source>
</evidence>
<organism evidence="10 11">
    <name type="scientific">Photobacterium profundum 3TCK</name>
    <dbReference type="NCBI Taxonomy" id="314280"/>
    <lineage>
        <taxon>Bacteria</taxon>
        <taxon>Pseudomonadati</taxon>
        <taxon>Pseudomonadota</taxon>
        <taxon>Gammaproteobacteria</taxon>
        <taxon>Vibrionales</taxon>
        <taxon>Vibrionaceae</taxon>
        <taxon>Photobacterium</taxon>
    </lineage>
</organism>
<dbReference type="GO" id="GO:0005886">
    <property type="term" value="C:plasma membrane"/>
    <property type="evidence" value="ECO:0007669"/>
    <property type="project" value="UniProtKB-SubCell"/>
</dbReference>
<feature type="transmembrane region" description="Helical" evidence="7">
    <location>
        <begin position="394"/>
        <end position="414"/>
    </location>
</feature>
<keyword evidence="8" id="KW-0732">Signal</keyword>
<evidence type="ECO:0000256" key="3">
    <source>
        <dbReference type="ARBA" id="ARBA00022692"/>
    </source>
</evidence>
<dbReference type="AlphaFoldDB" id="Q1YYK5"/>
<dbReference type="InterPro" id="IPR017270">
    <property type="entry name" value="MotA/TolQ/ExbB-rel"/>
</dbReference>
<keyword evidence="3 7" id="KW-0812">Transmembrane</keyword>
<evidence type="ECO:0000256" key="7">
    <source>
        <dbReference type="SAM" id="Phobius"/>
    </source>
</evidence>
<dbReference type="Proteomes" id="UP000003789">
    <property type="component" value="Unassembled WGS sequence"/>
</dbReference>
<evidence type="ECO:0000256" key="6">
    <source>
        <dbReference type="RuleBase" id="RU004057"/>
    </source>
</evidence>
<protein>
    <submittedName>
        <fullName evidence="10">Putative biopolymer transport protein ExbB-related protein</fullName>
    </submittedName>
</protein>
<comment type="similarity">
    <text evidence="6">Belongs to the exbB/tolQ family.</text>
</comment>
<dbReference type="RefSeq" id="WP_006229481.1">
    <property type="nucleotide sequence ID" value="NZ_CH724134.1"/>
</dbReference>
<dbReference type="InterPro" id="IPR050790">
    <property type="entry name" value="ExbB/TolQ_transport"/>
</dbReference>
<dbReference type="EMBL" id="AAPH01000036">
    <property type="protein sequence ID" value="EAS41317.1"/>
    <property type="molecule type" value="Genomic_DNA"/>
</dbReference>
<feature type="transmembrane region" description="Helical" evidence="7">
    <location>
        <begin position="264"/>
        <end position="282"/>
    </location>
</feature>
<keyword evidence="5 7" id="KW-0472">Membrane</keyword>
<evidence type="ECO:0000259" key="9">
    <source>
        <dbReference type="Pfam" id="PF01618"/>
    </source>
</evidence>
<keyword evidence="2" id="KW-1003">Cell membrane</keyword>
<comment type="caution">
    <text evidence="10">The sequence shown here is derived from an EMBL/GenBank/DDBJ whole genome shotgun (WGS) entry which is preliminary data.</text>
</comment>
<feature type="chain" id="PRO_5004197909" evidence="8">
    <location>
        <begin position="22"/>
        <end position="449"/>
    </location>
</feature>
<proteinExistence type="inferred from homology"/>
<dbReference type="HOGENOM" id="CLU_047225_1_0_6"/>
<keyword evidence="6" id="KW-0653">Protein transport</keyword>
<evidence type="ECO:0000256" key="5">
    <source>
        <dbReference type="ARBA" id="ARBA00023136"/>
    </source>
</evidence>
<dbReference type="PANTHER" id="PTHR30625:SF11">
    <property type="entry name" value="MOTA_TOLQ_EXBB PROTON CHANNEL DOMAIN-CONTAINING PROTEIN"/>
    <property type="match status" value="1"/>
</dbReference>
<dbReference type="Pfam" id="PF01618">
    <property type="entry name" value="MotA_ExbB"/>
    <property type="match status" value="1"/>
</dbReference>
<keyword evidence="4 7" id="KW-1133">Transmembrane helix</keyword>
<accession>Q1YYK5</accession>
<reference evidence="10 11" key="1">
    <citation type="submission" date="2006-03" db="EMBL/GenBank/DDBJ databases">
        <authorList>
            <person name="Bartlett D.H."/>
            <person name="Valle G."/>
            <person name="Lauro F.M."/>
            <person name="Vezzi A."/>
            <person name="Simonato F."/>
            <person name="Eloe E."/>
            <person name="Vitulo N."/>
            <person name="Stratton T.K."/>
            <person name="D'angelo M."/>
            <person name="Ferriera S."/>
            <person name="Johnson J."/>
            <person name="Kravitz S."/>
            <person name="Beeson K."/>
            <person name="Sutton G."/>
            <person name="Rogers Y."/>
            <person name="Friedman R."/>
            <person name="Frazier M."/>
            <person name="Venter J.C."/>
        </authorList>
    </citation>
    <scope>NUCLEOTIDE SEQUENCE [LARGE SCALE GENOMIC DNA]</scope>
    <source>
        <strain evidence="10 11">3TCK</strain>
    </source>
</reference>
<evidence type="ECO:0000256" key="8">
    <source>
        <dbReference type="SAM" id="SignalP"/>
    </source>
</evidence>
<evidence type="ECO:0000256" key="2">
    <source>
        <dbReference type="ARBA" id="ARBA00022475"/>
    </source>
</evidence>
<gene>
    <name evidence="10" type="ORF">P3TCK_07334</name>
</gene>
<dbReference type="GO" id="GO:0017038">
    <property type="term" value="P:protein import"/>
    <property type="evidence" value="ECO:0007669"/>
    <property type="project" value="TreeGrafter"/>
</dbReference>
<feature type="domain" description="MotA/TolQ/ExbB proton channel" evidence="9">
    <location>
        <begin position="323"/>
        <end position="431"/>
    </location>
</feature>
<dbReference type="InterPro" id="IPR002898">
    <property type="entry name" value="MotA_ExbB_proton_chnl"/>
</dbReference>
<feature type="signal peptide" evidence="8">
    <location>
        <begin position="1"/>
        <end position="21"/>
    </location>
</feature>
<evidence type="ECO:0000313" key="11">
    <source>
        <dbReference type="Proteomes" id="UP000003789"/>
    </source>
</evidence>
<dbReference type="OrthoDB" id="4045at2"/>
<comment type="subcellular location">
    <subcellularLocation>
        <location evidence="1">Cell membrane</location>
        <topology evidence="1">Multi-pass membrane protein</topology>
    </subcellularLocation>
    <subcellularLocation>
        <location evidence="6">Membrane</location>
        <topology evidence="6">Multi-pass membrane protein</topology>
    </subcellularLocation>
</comment>
<name>Q1YYK5_9GAMM</name>
<feature type="transmembrane region" description="Helical" evidence="7">
    <location>
        <begin position="356"/>
        <end position="374"/>
    </location>
</feature>
<dbReference type="PANTHER" id="PTHR30625">
    <property type="entry name" value="PROTEIN TOLQ"/>
    <property type="match status" value="1"/>
</dbReference>
<sequence>MNMKTLVAALCLFSLPFTASATSTLVDSTQEAQRIQGAHNVQRESGFKQTEQSIRAQRDALIKQRVQLQTETDQLSQTFSKNENNLATLEEQLRLETGSLGELFGVVRQAAKDLSQELETSVTVVDRAKYAPVVDQIVDAKALPSMVQLNGLWLGMVEQIEASAQLASVSVPFINADGHQANINAYRLGSMGLIGEQGYLAWNGDRIVAKPYLKQPANGPVLSGLASISQVGIMSVVVDPSRGMMLEQLANAPELKDRLEHGGVVGKVILGLLVIGAIITLFRGSKLFIIRQQIKAQLKRPNEPGNNPLGRILKVYSLGVNKKEQPRSVEALELRLLEAIVDEQQEIEKGLSMLKLLAALAPMLGLLGTVTGMIETFQVITQFGNGDPKVMAGGISTALVTTVLGLISAMPLLLAHNILSTQADAVRNILEKQGISLVAEQAEKVGSAA</sequence>